<dbReference type="Proteomes" id="UP000678393">
    <property type="component" value="Unassembled WGS sequence"/>
</dbReference>
<evidence type="ECO:0000256" key="1">
    <source>
        <dbReference type="SAM" id="SignalP"/>
    </source>
</evidence>
<comment type="caution">
    <text evidence="2">The sequence shown here is derived from an EMBL/GenBank/DDBJ whole genome shotgun (WGS) entry which is preliminary data.</text>
</comment>
<evidence type="ECO:0000313" key="2">
    <source>
        <dbReference type="EMBL" id="CAG5121176.1"/>
    </source>
</evidence>
<proteinExistence type="predicted"/>
<dbReference type="AlphaFoldDB" id="A0A8S3Z3G1"/>
<gene>
    <name evidence="2" type="ORF">CUNI_LOCUS6734</name>
</gene>
<keyword evidence="3" id="KW-1185">Reference proteome</keyword>
<name>A0A8S3Z3G1_9EUPU</name>
<dbReference type="EMBL" id="CAJHNH020001033">
    <property type="protein sequence ID" value="CAG5121176.1"/>
    <property type="molecule type" value="Genomic_DNA"/>
</dbReference>
<organism evidence="2 3">
    <name type="scientific">Candidula unifasciata</name>
    <dbReference type="NCBI Taxonomy" id="100452"/>
    <lineage>
        <taxon>Eukaryota</taxon>
        <taxon>Metazoa</taxon>
        <taxon>Spiralia</taxon>
        <taxon>Lophotrochozoa</taxon>
        <taxon>Mollusca</taxon>
        <taxon>Gastropoda</taxon>
        <taxon>Heterobranchia</taxon>
        <taxon>Euthyneura</taxon>
        <taxon>Panpulmonata</taxon>
        <taxon>Eupulmonata</taxon>
        <taxon>Stylommatophora</taxon>
        <taxon>Helicina</taxon>
        <taxon>Helicoidea</taxon>
        <taxon>Geomitridae</taxon>
        <taxon>Candidula</taxon>
    </lineage>
</organism>
<sequence length="134" mass="14887">MYKLVALSVLLTAPLVSMTIPPKQCVIDFCELILLQSKNVATFCNEAPTTYDKDGGGDEAILIYMCCLGMFGDVTHDYMPYLADDFVTYIFKLISETLLRSIAKFIMACKSEARKLSTSDFQSWLANNTSCPAI</sequence>
<feature type="signal peptide" evidence="1">
    <location>
        <begin position="1"/>
        <end position="19"/>
    </location>
</feature>
<protein>
    <submittedName>
        <fullName evidence="2">Uncharacterized protein</fullName>
    </submittedName>
</protein>
<reference evidence="2" key="1">
    <citation type="submission" date="2021-04" db="EMBL/GenBank/DDBJ databases">
        <authorList>
            <consortium name="Molecular Ecology Group"/>
        </authorList>
    </citation>
    <scope>NUCLEOTIDE SEQUENCE</scope>
</reference>
<accession>A0A8S3Z3G1</accession>
<keyword evidence="1" id="KW-0732">Signal</keyword>
<feature type="chain" id="PRO_5035815203" evidence="1">
    <location>
        <begin position="20"/>
        <end position="134"/>
    </location>
</feature>
<dbReference type="OrthoDB" id="6159297at2759"/>
<evidence type="ECO:0000313" key="3">
    <source>
        <dbReference type="Proteomes" id="UP000678393"/>
    </source>
</evidence>